<dbReference type="GO" id="GO:0003677">
    <property type="term" value="F:DNA binding"/>
    <property type="evidence" value="ECO:0007669"/>
    <property type="project" value="UniProtKB-UniRule"/>
</dbReference>
<dbReference type="SMART" id="SM00434">
    <property type="entry name" value="TOP4c"/>
    <property type="match status" value="1"/>
</dbReference>
<evidence type="ECO:0000313" key="10">
    <source>
        <dbReference type="EMBL" id="QEH61202.1"/>
    </source>
</evidence>
<dbReference type="NCBIfam" id="NF004043">
    <property type="entry name" value="PRK05560.1"/>
    <property type="match status" value="1"/>
</dbReference>
<dbReference type="InterPro" id="IPR006691">
    <property type="entry name" value="GyrA/parC_rep"/>
</dbReference>
<sequence>MAENNIGRILEVDIKNEVEKDFLEYSMSVIVSRALPELKDGLKPVHRRIIYAMNDLKITADSPHKKSARIVGEVIGKYHPHGDSSVYEAMVRMSQDFSYRYPLVEGHGNFGSIDGDGAAAMRYTEARLSKISNMLLKDIDMETVPFTDNYDASEREPKYLTGYFPNLLVNGATGIAVGMATNIPPHNLTEVTNAIIAYIDNNDITIDEILEFIKGPDFPTGALMTNGQSMIDGYKTGKGNLTIRAKIDIESDNKKQRIVISEIPYQTNKIRIVEKIADLYKNKIIVGVTDIRDESNYQGIRIVLDLSTNANAQLIIKRLYKYTSLQTNFAINMLSLNNGIPVVLNIKDIIKFYVKHQIDIIMKRSIFEQKKLNKRLHILNAIRKTLDHIDEVIKIIKESANTEEAHKMLNEKFGFDEQQSKAILDMRLQRLVGLEREKIELDIKTIEARLVELDEIINSKEKQNEVLVSQLENIKTKFGDERRTQIIKEEQTLIGEEELIQDTQMILTLTENGYVRRLSPAEFKTQKRGGKGIIINSYPDDNIIISCVGKTKDDVLFFSNEGKVYKVKGYNITQFTRTSRGLPIINFIGINSSEEITSILSLKNKDKKFKFLNFITLNGVVKKVAIEEFDRINNYGKIAINLDKGDKLVSVVPTVGNNELLIASKKGKIIKVDENDFRPMSRSSRGVKGMNIDKGDQVVSAVSNYGVESVATISEYGIVKRTLISEYNIFGRGAKGVLGMKLNDKTGSFKNMLGVRETDDLLMISSKGKIIKIGAQDVNLQSRTSTGVIGFSLDEGEYITTVSLEFNKGE</sequence>
<evidence type="ECO:0000313" key="11">
    <source>
        <dbReference type="Proteomes" id="UP000323144"/>
    </source>
</evidence>
<dbReference type="FunFam" id="3.90.199.10:FF:000001">
    <property type="entry name" value="DNA gyrase subunit A"/>
    <property type="match status" value="1"/>
</dbReference>
<evidence type="ECO:0000256" key="2">
    <source>
        <dbReference type="ARBA" id="ARBA00008263"/>
    </source>
</evidence>
<keyword evidence="11" id="KW-1185">Reference proteome</keyword>
<dbReference type="Gene3D" id="3.30.1360.40">
    <property type="match status" value="1"/>
</dbReference>
<dbReference type="InterPro" id="IPR013758">
    <property type="entry name" value="Topo_IIA_A/C_ab"/>
</dbReference>
<dbReference type="EMBL" id="CP043026">
    <property type="protein sequence ID" value="QEH61202.1"/>
    <property type="molecule type" value="Genomic_DNA"/>
</dbReference>
<dbReference type="SUPFAM" id="SSF101904">
    <property type="entry name" value="GyrA/ParC C-terminal domain-like"/>
    <property type="match status" value="1"/>
</dbReference>
<dbReference type="GO" id="GO:0005737">
    <property type="term" value="C:cytoplasm"/>
    <property type="evidence" value="ECO:0007669"/>
    <property type="project" value="TreeGrafter"/>
</dbReference>
<evidence type="ECO:0000256" key="3">
    <source>
        <dbReference type="ARBA" id="ARBA00012895"/>
    </source>
</evidence>
<dbReference type="Gene3D" id="2.120.10.90">
    <property type="entry name" value="DNA gyrase/topoisomerase IV, subunit A, C-terminal"/>
    <property type="match status" value="1"/>
</dbReference>
<dbReference type="AlphaFoldDB" id="A0A5B9Y590"/>
<comment type="similarity">
    <text evidence="2">Belongs to the type II topoisomerase GyrA/ParC subunit family.</text>
</comment>
<dbReference type="EC" id="5.6.2.2" evidence="3"/>
<dbReference type="FunFam" id="3.30.1360.40:FF:000002">
    <property type="entry name" value="DNA gyrase subunit A"/>
    <property type="match status" value="1"/>
</dbReference>
<feature type="active site" description="O-(5'-phospho-DNA)-tyrosine intermediate" evidence="7">
    <location>
        <position position="123"/>
    </location>
</feature>
<keyword evidence="8" id="KW-0175">Coiled coil</keyword>
<dbReference type="PROSITE" id="PS52040">
    <property type="entry name" value="TOPO_IIA"/>
    <property type="match status" value="1"/>
</dbReference>
<dbReference type="FunFam" id="1.10.268.10:FF:000001">
    <property type="entry name" value="DNA gyrase subunit A"/>
    <property type="match status" value="1"/>
</dbReference>
<dbReference type="GO" id="GO:0034335">
    <property type="term" value="F:DNA negative supercoiling activity"/>
    <property type="evidence" value="ECO:0007669"/>
    <property type="project" value="UniProtKB-ARBA"/>
</dbReference>
<dbReference type="PANTHER" id="PTHR43493">
    <property type="entry name" value="DNA GYRASE/TOPOISOMERASE SUBUNIT A"/>
    <property type="match status" value="1"/>
</dbReference>
<name>A0A5B9Y590_9MOLU</name>
<reference evidence="10 11" key="1">
    <citation type="submission" date="2019-08" db="EMBL/GenBank/DDBJ databases">
        <title>Complete genome sequence of Spiroplasma chinense CCH (DSM 19755).</title>
        <authorList>
            <person name="Shen H.-Y."/>
            <person name="Lin Y.-C."/>
            <person name="Chou L."/>
            <person name="Kuo C.-H."/>
        </authorList>
    </citation>
    <scope>NUCLEOTIDE SEQUENCE [LARGE SCALE GENOMIC DNA]</scope>
    <source>
        <strain evidence="10 11">CCH</strain>
    </source>
</reference>
<evidence type="ECO:0000259" key="9">
    <source>
        <dbReference type="PROSITE" id="PS52040"/>
    </source>
</evidence>
<feature type="domain" description="Topo IIA-type catalytic" evidence="9">
    <location>
        <begin position="35"/>
        <end position="499"/>
    </location>
</feature>
<dbReference type="Pfam" id="PF03989">
    <property type="entry name" value="DNA_gyraseA_C"/>
    <property type="match status" value="6"/>
</dbReference>
<dbReference type="KEGG" id="schi:SCHIN_v1c00040"/>
<dbReference type="NCBIfam" id="NF004044">
    <property type="entry name" value="PRK05561.1"/>
    <property type="match status" value="1"/>
</dbReference>
<dbReference type="RefSeq" id="WP_166507599.1">
    <property type="nucleotide sequence ID" value="NZ_CP043026.1"/>
</dbReference>
<comment type="catalytic activity">
    <reaction evidence="1 7">
        <text>ATP-dependent breakage, passage and rejoining of double-stranded DNA.</text>
        <dbReference type="EC" id="5.6.2.2"/>
    </reaction>
</comment>
<dbReference type="InterPro" id="IPR002205">
    <property type="entry name" value="Topo_IIA_dom_A"/>
</dbReference>
<evidence type="ECO:0000256" key="5">
    <source>
        <dbReference type="ARBA" id="ARBA00023125"/>
    </source>
</evidence>
<dbReference type="GO" id="GO:0009330">
    <property type="term" value="C:DNA topoisomerase type II (double strand cut, ATP-hydrolyzing) complex"/>
    <property type="evidence" value="ECO:0007669"/>
    <property type="project" value="TreeGrafter"/>
</dbReference>
<dbReference type="InterPro" id="IPR035516">
    <property type="entry name" value="Gyrase/topoIV_suA_C"/>
</dbReference>
<evidence type="ECO:0000256" key="1">
    <source>
        <dbReference type="ARBA" id="ARBA00000185"/>
    </source>
</evidence>
<dbReference type="Pfam" id="PF00521">
    <property type="entry name" value="DNA_topoisoIV"/>
    <property type="match status" value="1"/>
</dbReference>
<dbReference type="GO" id="GO:0006265">
    <property type="term" value="P:DNA topological change"/>
    <property type="evidence" value="ECO:0007669"/>
    <property type="project" value="UniProtKB-UniRule"/>
</dbReference>
<dbReference type="InterPro" id="IPR013760">
    <property type="entry name" value="Topo_IIA-like_dom_sf"/>
</dbReference>
<organism evidence="10 11">
    <name type="scientific">Spiroplasma chinense</name>
    <dbReference type="NCBI Taxonomy" id="216932"/>
    <lineage>
        <taxon>Bacteria</taxon>
        <taxon>Bacillati</taxon>
        <taxon>Mycoplasmatota</taxon>
        <taxon>Mollicutes</taxon>
        <taxon>Entomoplasmatales</taxon>
        <taxon>Spiroplasmataceae</taxon>
        <taxon>Spiroplasma</taxon>
    </lineage>
</organism>
<evidence type="ECO:0000256" key="4">
    <source>
        <dbReference type="ARBA" id="ARBA00023029"/>
    </source>
</evidence>
<dbReference type="InterPro" id="IPR013757">
    <property type="entry name" value="Topo_IIA_A_a_sf"/>
</dbReference>
<keyword evidence="5 7" id="KW-0238">DNA-binding</keyword>
<feature type="coiled-coil region" evidence="8">
    <location>
        <begin position="436"/>
        <end position="477"/>
    </location>
</feature>
<dbReference type="InterPro" id="IPR050220">
    <property type="entry name" value="Type_II_DNA_Topoisomerases"/>
</dbReference>
<evidence type="ECO:0000256" key="7">
    <source>
        <dbReference type="PROSITE-ProRule" id="PRU01384"/>
    </source>
</evidence>
<keyword evidence="4 7" id="KW-0799">Topoisomerase</keyword>
<keyword evidence="6 7" id="KW-0413">Isomerase</keyword>
<protein>
    <recommendedName>
        <fullName evidence="3">DNA topoisomerase (ATP-hydrolyzing)</fullName>
        <ecNumber evidence="3">5.6.2.2</ecNumber>
    </recommendedName>
</protein>
<dbReference type="Gene3D" id="3.90.199.10">
    <property type="entry name" value="Topoisomerase II, domain 5"/>
    <property type="match status" value="1"/>
</dbReference>
<dbReference type="SUPFAM" id="SSF56719">
    <property type="entry name" value="Type II DNA topoisomerase"/>
    <property type="match status" value="1"/>
</dbReference>
<accession>A0A5B9Y590</accession>
<dbReference type="PANTHER" id="PTHR43493:SF5">
    <property type="entry name" value="DNA GYRASE SUBUNIT A, CHLOROPLASTIC_MITOCHONDRIAL"/>
    <property type="match status" value="1"/>
</dbReference>
<proteinExistence type="inferred from homology"/>
<evidence type="ECO:0000256" key="6">
    <source>
        <dbReference type="ARBA" id="ARBA00023235"/>
    </source>
</evidence>
<dbReference type="CDD" id="cd00187">
    <property type="entry name" value="TOP4c"/>
    <property type="match status" value="1"/>
</dbReference>
<dbReference type="Gene3D" id="1.10.268.10">
    <property type="entry name" value="Topoisomerase, domain 3"/>
    <property type="match status" value="1"/>
</dbReference>
<dbReference type="Proteomes" id="UP000323144">
    <property type="component" value="Chromosome"/>
</dbReference>
<evidence type="ECO:0000256" key="8">
    <source>
        <dbReference type="SAM" id="Coils"/>
    </source>
</evidence>
<dbReference type="NCBIfam" id="TIGR01063">
    <property type="entry name" value="gyrA"/>
    <property type="match status" value="1"/>
</dbReference>
<dbReference type="GO" id="GO:0005524">
    <property type="term" value="F:ATP binding"/>
    <property type="evidence" value="ECO:0007669"/>
    <property type="project" value="InterPro"/>
</dbReference>
<gene>
    <name evidence="10" type="primary">gyrA</name>
    <name evidence="10" type="ORF">SCHIN_v1c00040</name>
</gene>